<dbReference type="AlphaFoldDB" id="A0A1N6D2N9"/>
<name>A0A1N6D2N9_9SPHN</name>
<evidence type="ECO:0000313" key="2">
    <source>
        <dbReference type="Proteomes" id="UP000185192"/>
    </source>
</evidence>
<dbReference type="STRING" id="1123272.SAMN02745824_1469"/>
<evidence type="ECO:0000313" key="1">
    <source>
        <dbReference type="EMBL" id="SIN65068.1"/>
    </source>
</evidence>
<sequence>MTKPKLIPFQVPWSVDPAVPLLELFSTPSGKPLSATFTAYFMLDDHQKPEPLPDSIEGLSIVSGRPAFEPKRDERDAPFRLVRVNFENGRYGRTLGAYADDQEIPEDDYDWSALPCNLSPEEDIRDNIKRRGIYWLETGKAPNPRAFEIEGSPWLAELDEEEAKGLHHYIFLGHEIYVEVLAEGWSWEAGQPVD</sequence>
<gene>
    <name evidence="1" type="ORF">SAMN02745824_1469</name>
</gene>
<reference evidence="2" key="1">
    <citation type="submission" date="2016-11" db="EMBL/GenBank/DDBJ databases">
        <authorList>
            <person name="Varghese N."/>
            <person name="Submissions S."/>
        </authorList>
    </citation>
    <scope>NUCLEOTIDE SEQUENCE [LARGE SCALE GENOMIC DNA]</scope>
    <source>
        <strain evidence="2">DSM 22363</strain>
    </source>
</reference>
<dbReference type="Proteomes" id="UP000185192">
    <property type="component" value="Unassembled WGS sequence"/>
</dbReference>
<protein>
    <submittedName>
        <fullName evidence="1">Uncharacterized protein</fullName>
    </submittedName>
</protein>
<organism evidence="1 2">
    <name type="scientific">Parasphingorhabdus marina DSM 22363</name>
    <dbReference type="NCBI Taxonomy" id="1123272"/>
    <lineage>
        <taxon>Bacteria</taxon>
        <taxon>Pseudomonadati</taxon>
        <taxon>Pseudomonadota</taxon>
        <taxon>Alphaproteobacteria</taxon>
        <taxon>Sphingomonadales</taxon>
        <taxon>Sphingomonadaceae</taxon>
        <taxon>Parasphingorhabdus</taxon>
    </lineage>
</organism>
<dbReference type="OrthoDB" id="2615127at2"/>
<proteinExistence type="predicted"/>
<accession>A0A1N6D2N9</accession>
<keyword evidence="2" id="KW-1185">Reference proteome</keyword>
<dbReference type="RefSeq" id="WP_074204384.1">
    <property type="nucleotide sequence ID" value="NZ_FSQW01000001.1"/>
</dbReference>
<dbReference type="EMBL" id="FSQW01000001">
    <property type="protein sequence ID" value="SIN65068.1"/>
    <property type="molecule type" value="Genomic_DNA"/>
</dbReference>